<evidence type="ECO:0000259" key="11">
    <source>
        <dbReference type="Pfam" id="PF02463"/>
    </source>
</evidence>
<keyword evidence="10" id="KW-0175">Coiled coil</keyword>
<reference evidence="12 13" key="1">
    <citation type="submission" date="2016-10" db="EMBL/GenBank/DDBJ databases">
        <authorList>
            <person name="de Groot N.N."/>
        </authorList>
    </citation>
    <scope>NUCLEOTIDE SEQUENCE [LARGE SCALE GENOMIC DNA]</scope>
    <source>
        <strain evidence="12">MBHS1</strain>
    </source>
</reference>
<dbReference type="NCBIfam" id="TIGR00634">
    <property type="entry name" value="recN"/>
    <property type="match status" value="1"/>
</dbReference>
<accession>A0A1H6F7S5</accession>
<dbReference type="PANTHER" id="PTHR11059:SF0">
    <property type="entry name" value="DNA REPAIR PROTEIN RECN"/>
    <property type="match status" value="1"/>
</dbReference>
<dbReference type="InterPro" id="IPR027417">
    <property type="entry name" value="P-loop_NTPase"/>
</dbReference>
<dbReference type="FunFam" id="3.40.50.300:FF:000356">
    <property type="entry name" value="DNA repair protein RecN"/>
    <property type="match status" value="1"/>
</dbReference>
<keyword evidence="6" id="KW-0067">ATP-binding</keyword>
<keyword evidence="7 9" id="KW-0234">DNA repair</keyword>
<keyword evidence="13" id="KW-1185">Reference proteome</keyword>
<organism evidence="12 13">
    <name type="scientific">Candidatus Venteria ishoeyi</name>
    <dbReference type="NCBI Taxonomy" id="1899563"/>
    <lineage>
        <taxon>Bacteria</taxon>
        <taxon>Pseudomonadati</taxon>
        <taxon>Pseudomonadota</taxon>
        <taxon>Gammaproteobacteria</taxon>
        <taxon>Thiotrichales</taxon>
        <taxon>Thiotrichaceae</taxon>
        <taxon>Venteria</taxon>
    </lineage>
</organism>
<proteinExistence type="inferred from homology"/>
<gene>
    <name evidence="12" type="primary">recN</name>
    <name evidence="12" type="ORF">MBHS_02042</name>
</gene>
<dbReference type="GO" id="GO:0005524">
    <property type="term" value="F:ATP binding"/>
    <property type="evidence" value="ECO:0007669"/>
    <property type="project" value="UniProtKB-KW"/>
</dbReference>
<dbReference type="EMBL" id="FMSV02000440">
    <property type="protein sequence ID" value="SEH06187.1"/>
    <property type="molecule type" value="Genomic_DNA"/>
</dbReference>
<dbReference type="FunFam" id="3.40.50.300:FF:000319">
    <property type="entry name" value="DNA repair protein RecN"/>
    <property type="match status" value="1"/>
</dbReference>
<dbReference type="GO" id="GO:0006310">
    <property type="term" value="P:DNA recombination"/>
    <property type="evidence" value="ECO:0007669"/>
    <property type="project" value="InterPro"/>
</dbReference>
<evidence type="ECO:0000313" key="12">
    <source>
        <dbReference type="EMBL" id="SEH06187.1"/>
    </source>
</evidence>
<evidence type="ECO:0000256" key="5">
    <source>
        <dbReference type="ARBA" id="ARBA00022763"/>
    </source>
</evidence>
<evidence type="ECO:0000313" key="13">
    <source>
        <dbReference type="Proteomes" id="UP000236724"/>
    </source>
</evidence>
<comment type="similarity">
    <text evidence="2 9">Belongs to the RecN family.</text>
</comment>
<evidence type="ECO:0000256" key="4">
    <source>
        <dbReference type="ARBA" id="ARBA00022741"/>
    </source>
</evidence>
<dbReference type="Pfam" id="PF02463">
    <property type="entry name" value="SMC_N"/>
    <property type="match status" value="1"/>
</dbReference>
<dbReference type="PANTHER" id="PTHR11059">
    <property type="entry name" value="DNA REPAIR PROTEIN RECN"/>
    <property type="match status" value="1"/>
</dbReference>
<protein>
    <recommendedName>
        <fullName evidence="3 9">DNA repair protein RecN</fullName>
    </recommendedName>
    <alternativeName>
        <fullName evidence="8 9">Recombination protein N</fullName>
    </alternativeName>
</protein>
<dbReference type="AlphaFoldDB" id="A0A1H6F7S5"/>
<evidence type="ECO:0000256" key="3">
    <source>
        <dbReference type="ARBA" id="ARBA00021315"/>
    </source>
</evidence>
<dbReference type="GO" id="GO:0009432">
    <property type="term" value="P:SOS response"/>
    <property type="evidence" value="ECO:0007669"/>
    <property type="project" value="TreeGrafter"/>
</dbReference>
<evidence type="ECO:0000256" key="1">
    <source>
        <dbReference type="ARBA" id="ARBA00003618"/>
    </source>
</evidence>
<dbReference type="GO" id="GO:0006281">
    <property type="term" value="P:DNA repair"/>
    <property type="evidence" value="ECO:0007669"/>
    <property type="project" value="UniProtKB-KW"/>
</dbReference>
<keyword evidence="5 9" id="KW-0227">DNA damage</keyword>
<evidence type="ECO:0000256" key="8">
    <source>
        <dbReference type="ARBA" id="ARBA00033408"/>
    </source>
</evidence>
<dbReference type="NCBIfam" id="NF008121">
    <property type="entry name" value="PRK10869.1"/>
    <property type="match status" value="1"/>
</dbReference>
<evidence type="ECO:0000256" key="10">
    <source>
        <dbReference type="SAM" id="Coils"/>
    </source>
</evidence>
<dbReference type="RefSeq" id="WP_103920012.1">
    <property type="nucleotide sequence ID" value="NZ_FMSV02000440.1"/>
</dbReference>
<sequence>MIHTLQLQDFVIVESLQLQLESGLTIITGETGAGKSIIVDALGLLLGGRADSGFVRQGCEQTVLSASFTVTPAVTAWLETQKIPSEQCCIRRVINASGRSRAWINDQNATIQKLTELGDLLVDIHSQHAHQSLLHADTQRQLLDGMLSPNDLLNQVQNHYANWKQLSDELLAIGGDSDDRAAQLALLTYQVEELQKLDVENLQLDALNEEHRRLAHASQLLDTAQQVLNSLESSEPGAGSALVLLGQASRQLEAAQNHDKALEPVTEMLLSAHIQAQEANNELRHYIDHLEINPQRLDELDQRISQLQDVARKHQIAVDTLPEHLQILEDRLHALENYEQRAAELEQAQQQALDLYRQSAQQLALQRQQMAAELELAITQNMQPLGLPNGQLKIKLNFNETAQPTLQGNDKISFLVSTNPGHPPKPLNKAASGGELSRISLAIQVVTAQSGEVDTLVFDEVDVGIGGGVAEIVGRKLAELGQHRQVLCITHLPQVAACGHHHLQVQKNSAENQTHTQICTLDVDARIEEIARMLGGVEITRHTLAHAREMLGIH</sequence>
<dbReference type="Gene3D" id="3.40.50.300">
    <property type="entry name" value="P-loop containing nucleotide triphosphate hydrolases"/>
    <property type="match status" value="2"/>
</dbReference>
<name>A0A1H6F7S5_9GAMM</name>
<evidence type="ECO:0000256" key="9">
    <source>
        <dbReference type="PIRNR" id="PIRNR003128"/>
    </source>
</evidence>
<comment type="function">
    <text evidence="1 9">May be involved in recombinational repair of damaged DNA.</text>
</comment>
<dbReference type="CDD" id="cd03241">
    <property type="entry name" value="ABC_RecN"/>
    <property type="match status" value="2"/>
</dbReference>
<dbReference type="GO" id="GO:0043590">
    <property type="term" value="C:bacterial nucleoid"/>
    <property type="evidence" value="ECO:0007669"/>
    <property type="project" value="TreeGrafter"/>
</dbReference>
<feature type="domain" description="RecF/RecN/SMC N-terminal" evidence="11">
    <location>
        <begin position="2"/>
        <end position="507"/>
    </location>
</feature>
<dbReference type="SUPFAM" id="SSF52540">
    <property type="entry name" value="P-loop containing nucleoside triphosphate hydrolases"/>
    <property type="match status" value="1"/>
</dbReference>
<evidence type="ECO:0000256" key="7">
    <source>
        <dbReference type="ARBA" id="ARBA00023204"/>
    </source>
</evidence>
<dbReference type="PIRSF" id="PIRSF003128">
    <property type="entry name" value="RecN"/>
    <property type="match status" value="1"/>
</dbReference>
<evidence type="ECO:0000256" key="2">
    <source>
        <dbReference type="ARBA" id="ARBA00009441"/>
    </source>
</evidence>
<dbReference type="InterPro" id="IPR003395">
    <property type="entry name" value="RecF/RecN/SMC_N"/>
</dbReference>
<dbReference type="Proteomes" id="UP000236724">
    <property type="component" value="Unassembled WGS sequence"/>
</dbReference>
<evidence type="ECO:0000256" key="6">
    <source>
        <dbReference type="ARBA" id="ARBA00022840"/>
    </source>
</evidence>
<feature type="coiled-coil region" evidence="10">
    <location>
        <begin position="297"/>
        <end position="358"/>
    </location>
</feature>
<keyword evidence="4" id="KW-0547">Nucleotide-binding</keyword>
<dbReference type="InterPro" id="IPR004604">
    <property type="entry name" value="DNA_recomb/repair_RecN"/>
</dbReference>
<dbReference type="OrthoDB" id="9806954at2"/>
<feature type="coiled-coil region" evidence="10">
    <location>
        <begin position="197"/>
        <end position="234"/>
    </location>
</feature>